<dbReference type="Proteomes" id="UP000772434">
    <property type="component" value="Unassembled WGS sequence"/>
</dbReference>
<evidence type="ECO:0000256" key="1">
    <source>
        <dbReference type="ARBA" id="ARBA00004123"/>
    </source>
</evidence>
<protein>
    <recommendedName>
        <fullName evidence="3">Elongin-C</fullName>
    </recommendedName>
</protein>
<dbReference type="PANTHER" id="PTHR20648">
    <property type="entry name" value="ELONGIN-C"/>
    <property type="match status" value="1"/>
</dbReference>
<feature type="domain" description="SKP1 component POZ" evidence="5">
    <location>
        <begin position="19"/>
        <end position="78"/>
    </location>
</feature>
<organism evidence="6 7">
    <name type="scientific">Rhodocollybia butyracea</name>
    <dbReference type="NCBI Taxonomy" id="206335"/>
    <lineage>
        <taxon>Eukaryota</taxon>
        <taxon>Fungi</taxon>
        <taxon>Dikarya</taxon>
        <taxon>Basidiomycota</taxon>
        <taxon>Agaricomycotina</taxon>
        <taxon>Agaricomycetes</taxon>
        <taxon>Agaricomycetidae</taxon>
        <taxon>Agaricales</taxon>
        <taxon>Marasmiineae</taxon>
        <taxon>Omphalotaceae</taxon>
        <taxon>Rhodocollybia</taxon>
    </lineage>
</organism>
<sequence>MNEDHPMDDSAIASPEDWVRLASNDGYTFLVKRRVADMSGTIKNSLDTSGGFAEAGTRTYRSQERGIILQKMIEYMAFKAHYSNVGPKEEIPIHELMERMPPEVVLELLVAADYQEM</sequence>
<dbReference type="EMBL" id="JADNRY010000040">
    <property type="protein sequence ID" value="KAF9070501.1"/>
    <property type="molecule type" value="Genomic_DNA"/>
</dbReference>
<dbReference type="GO" id="GO:0006511">
    <property type="term" value="P:ubiquitin-dependent protein catabolic process"/>
    <property type="evidence" value="ECO:0007669"/>
    <property type="project" value="InterPro"/>
</dbReference>
<evidence type="ECO:0000313" key="7">
    <source>
        <dbReference type="Proteomes" id="UP000772434"/>
    </source>
</evidence>
<proteinExistence type="inferred from homology"/>
<keyword evidence="4" id="KW-0539">Nucleus</keyword>
<comment type="subcellular location">
    <subcellularLocation>
        <location evidence="1">Nucleus</location>
    </subcellularLocation>
</comment>
<evidence type="ECO:0000256" key="4">
    <source>
        <dbReference type="ARBA" id="ARBA00023242"/>
    </source>
</evidence>
<dbReference type="InterPro" id="IPR016073">
    <property type="entry name" value="Skp1_comp_POZ"/>
</dbReference>
<evidence type="ECO:0000256" key="2">
    <source>
        <dbReference type="ARBA" id="ARBA00009993"/>
    </source>
</evidence>
<dbReference type="AlphaFoldDB" id="A0A9P5U8Z5"/>
<dbReference type="SUPFAM" id="SSF54695">
    <property type="entry name" value="POZ domain"/>
    <property type="match status" value="1"/>
</dbReference>
<name>A0A9P5U8Z5_9AGAR</name>
<dbReference type="InterPro" id="IPR039948">
    <property type="entry name" value="ELC1"/>
</dbReference>
<evidence type="ECO:0000259" key="5">
    <source>
        <dbReference type="Pfam" id="PF03931"/>
    </source>
</evidence>
<comment type="caution">
    <text evidence="6">The sequence shown here is derived from an EMBL/GenBank/DDBJ whole genome shotgun (WGS) entry which is preliminary data.</text>
</comment>
<dbReference type="OrthoDB" id="249087at2759"/>
<keyword evidence="7" id="KW-1185">Reference proteome</keyword>
<dbReference type="Gene3D" id="3.30.710.10">
    <property type="entry name" value="Potassium Channel Kv1.1, Chain A"/>
    <property type="match status" value="1"/>
</dbReference>
<accession>A0A9P5U8Z5</accession>
<gene>
    <name evidence="6" type="ORF">BDP27DRAFT_1323773</name>
</gene>
<dbReference type="Pfam" id="PF03931">
    <property type="entry name" value="Skp1_POZ"/>
    <property type="match status" value="1"/>
</dbReference>
<dbReference type="InterPro" id="IPR011333">
    <property type="entry name" value="SKP1/BTB/POZ_sf"/>
</dbReference>
<reference evidence="6" key="1">
    <citation type="submission" date="2020-11" db="EMBL/GenBank/DDBJ databases">
        <authorList>
            <consortium name="DOE Joint Genome Institute"/>
            <person name="Ahrendt S."/>
            <person name="Riley R."/>
            <person name="Andreopoulos W."/>
            <person name="Labutti K."/>
            <person name="Pangilinan J."/>
            <person name="Ruiz-Duenas F.J."/>
            <person name="Barrasa J.M."/>
            <person name="Sanchez-Garcia M."/>
            <person name="Camarero S."/>
            <person name="Miyauchi S."/>
            <person name="Serrano A."/>
            <person name="Linde D."/>
            <person name="Babiker R."/>
            <person name="Drula E."/>
            <person name="Ayuso-Fernandez I."/>
            <person name="Pacheco R."/>
            <person name="Padilla G."/>
            <person name="Ferreira P."/>
            <person name="Barriuso J."/>
            <person name="Kellner H."/>
            <person name="Castanera R."/>
            <person name="Alfaro M."/>
            <person name="Ramirez L."/>
            <person name="Pisabarro A.G."/>
            <person name="Kuo A."/>
            <person name="Tritt A."/>
            <person name="Lipzen A."/>
            <person name="He G."/>
            <person name="Yan M."/>
            <person name="Ng V."/>
            <person name="Cullen D."/>
            <person name="Martin F."/>
            <person name="Rosso M.-N."/>
            <person name="Henrissat B."/>
            <person name="Hibbett D."/>
            <person name="Martinez A.T."/>
            <person name="Grigoriev I.V."/>
        </authorList>
    </citation>
    <scope>NUCLEOTIDE SEQUENCE</scope>
    <source>
        <strain evidence="6">AH 40177</strain>
    </source>
</reference>
<dbReference type="FunFam" id="3.30.710.10:FF:000035">
    <property type="entry name" value="Elongin C transcription elongation factor"/>
    <property type="match status" value="1"/>
</dbReference>
<dbReference type="GO" id="GO:0005634">
    <property type="term" value="C:nucleus"/>
    <property type="evidence" value="ECO:0007669"/>
    <property type="project" value="UniProtKB-SubCell"/>
</dbReference>
<evidence type="ECO:0000256" key="3">
    <source>
        <dbReference type="ARBA" id="ARBA00021347"/>
    </source>
</evidence>
<dbReference type="SMART" id="SM00512">
    <property type="entry name" value="Skp1"/>
    <property type="match status" value="1"/>
</dbReference>
<dbReference type="InterPro" id="IPR001232">
    <property type="entry name" value="SKP1-like"/>
</dbReference>
<comment type="similarity">
    <text evidence="2">Belongs to the SKP1 family.</text>
</comment>
<evidence type="ECO:0000313" key="6">
    <source>
        <dbReference type="EMBL" id="KAF9070501.1"/>
    </source>
</evidence>